<dbReference type="AlphaFoldDB" id="A0A3N6NWU5"/>
<dbReference type="RefSeq" id="WP_124144165.1">
    <property type="nucleotide sequence ID" value="NZ_CAWOKI010000389.1"/>
</dbReference>
<evidence type="ECO:0000313" key="2">
    <source>
        <dbReference type="EMBL" id="RQH30664.1"/>
    </source>
</evidence>
<accession>A0A3N6NWU5</accession>
<dbReference type="EMBL" id="RCBY01000175">
    <property type="protein sequence ID" value="RQH30664.1"/>
    <property type="molecule type" value="Genomic_DNA"/>
</dbReference>
<sequence>MKLRKLRKTLKAIGLEFWLPLPIISGLFWVTTGWATQTILYSRANITNPVQVDTLPEIDISLKAKLIVIEVKIFKKRGFSTVDVYVSDSRLQEIILDFPTTDIAELETEISSTLSIPREKVQALAQYQINE</sequence>
<reference evidence="2 3" key="1">
    <citation type="journal article" date="2018" name="ACS Chem. Biol.">
        <title>Ketoreductase domain dysfunction expands chemodiversity: malyngamide biosynthesis in the cyanobacterium Okeania hirsuta.</title>
        <authorList>
            <person name="Moss N.A."/>
            <person name="Leao T."/>
            <person name="Rankin M."/>
            <person name="McCullough T.M."/>
            <person name="Qu P."/>
            <person name="Korobeynikov A."/>
            <person name="Smith J.L."/>
            <person name="Gerwick L."/>
            <person name="Gerwick W.H."/>
        </authorList>
    </citation>
    <scope>NUCLEOTIDE SEQUENCE [LARGE SCALE GENOMIC DNA]</scope>
    <source>
        <strain evidence="2 3">PAB10Feb10-1</strain>
    </source>
</reference>
<evidence type="ECO:0000256" key="1">
    <source>
        <dbReference type="SAM" id="Phobius"/>
    </source>
</evidence>
<organism evidence="2 3">
    <name type="scientific">Okeania hirsuta</name>
    <dbReference type="NCBI Taxonomy" id="1458930"/>
    <lineage>
        <taxon>Bacteria</taxon>
        <taxon>Bacillati</taxon>
        <taxon>Cyanobacteriota</taxon>
        <taxon>Cyanophyceae</taxon>
        <taxon>Oscillatoriophycideae</taxon>
        <taxon>Oscillatoriales</taxon>
        <taxon>Microcoleaceae</taxon>
        <taxon>Okeania</taxon>
    </lineage>
</organism>
<comment type="caution">
    <text evidence="2">The sequence shown here is derived from an EMBL/GenBank/DDBJ whole genome shotgun (WGS) entry which is preliminary data.</text>
</comment>
<keyword evidence="1" id="KW-0472">Membrane</keyword>
<proteinExistence type="predicted"/>
<dbReference type="Proteomes" id="UP000269154">
    <property type="component" value="Unassembled WGS sequence"/>
</dbReference>
<keyword evidence="3" id="KW-1185">Reference proteome</keyword>
<protein>
    <submittedName>
        <fullName evidence="2">Uncharacterized protein</fullName>
    </submittedName>
</protein>
<keyword evidence="1" id="KW-1133">Transmembrane helix</keyword>
<gene>
    <name evidence="2" type="ORF">D5R40_23760</name>
</gene>
<evidence type="ECO:0000313" key="3">
    <source>
        <dbReference type="Proteomes" id="UP000269154"/>
    </source>
</evidence>
<keyword evidence="1" id="KW-0812">Transmembrane</keyword>
<name>A0A3N6NWU5_9CYAN</name>
<feature type="transmembrane region" description="Helical" evidence="1">
    <location>
        <begin position="12"/>
        <end position="35"/>
    </location>
</feature>
<dbReference type="OrthoDB" id="513799at2"/>